<dbReference type="Proteomes" id="UP000307092">
    <property type="component" value="Unassembled WGS sequence"/>
</dbReference>
<gene>
    <name evidence="2" type="ORF">E8M63_08330</name>
</gene>
<reference evidence="2 3" key="1">
    <citation type="submission" date="2019-04" db="EMBL/GenBank/DDBJ databases">
        <title>The CDC panel for molecular diagnostics of ciprofloxacin resistance and its use for research and clinical development.</title>
        <authorList>
            <person name="Liu H."/>
            <person name="Tang K."/>
            <person name="Pham C."/>
            <person name="Schmerer M."/>
        </authorList>
    </citation>
    <scope>NUCLEOTIDE SEQUENCE [LARGE SCALE GENOMIC DNA]</scope>
    <source>
        <strain evidence="2 3">LRRBGS_0742</strain>
    </source>
</reference>
<proteinExistence type="predicted"/>
<dbReference type="AlphaFoldDB" id="A0AAX2TPU6"/>
<name>A0AAX2TPU6_NEIGO</name>
<protein>
    <submittedName>
        <fullName evidence="2">Uncharacterized protein</fullName>
    </submittedName>
</protein>
<evidence type="ECO:0000256" key="1">
    <source>
        <dbReference type="SAM" id="MobiDB-lite"/>
    </source>
</evidence>
<evidence type="ECO:0000313" key="2">
    <source>
        <dbReference type="EMBL" id="TJX05189.1"/>
    </source>
</evidence>
<feature type="region of interest" description="Disordered" evidence="1">
    <location>
        <begin position="1"/>
        <end position="27"/>
    </location>
</feature>
<sequence length="27" mass="3170">MGKISRLMEHGPVFKQNLNQQLKKDKT</sequence>
<dbReference type="EMBL" id="SUQX01000015">
    <property type="protein sequence ID" value="TJX05189.1"/>
    <property type="molecule type" value="Genomic_DNA"/>
</dbReference>
<organism evidence="2 3">
    <name type="scientific">Neisseria gonorrhoeae</name>
    <dbReference type="NCBI Taxonomy" id="485"/>
    <lineage>
        <taxon>Bacteria</taxon>
        <taxon>Pseudomonadati</taxon>
        <taxon>Pseudomonadota</taxon>
        <taxon>Betaproteobacteria</taxon>
        <taxon>Neisseriales</taxon>
        <taxon>Neisseriaceae</taxon>
        <taxon>Neisseria</taxon>
    </lineage>
</organism>
<evidence type="ECO:0000313" key="3">
    <source>
        <dbReference type="Proteomes" id="UP000307092"/>
    </source>
</evidence>
<accession>A0AAX2TPU6</accession>
<comment type="caution">
    <text evidence="2">The sequence shown here is derived from an EMBL/GenBank/DDBJ whole genome shotgun (WGS) entry which is preliminary data.</text>
</comment>